<dbReference type="InterPro" id="IPR001752">
    <property type="entry name" value="Kinesin_motor_dom"/>
</dbReference>
<dbReference type="Gene3D" id="3.40.850.10">
    <property type="entry name" value="Kinesin motor domain"/>
    <property type="match status" value="1"/>
</dbReference>
<reference evidence="5" key="1">
    <citation type="submission" date="2021-02" db="EMBL/GenBank/DDBJ databases">
        <authorList>
            <person name="Nowell W R."/>
        </authorList>
    </citation>
    <scope>NUCLEOTIDE SEQUENCE</scope>
</reference>
<feature type="domain" description="Kinesin motor" evidence="4">
    <location>
        <begin position="10"/>
        <end position="217"/>
    </location>
</feature>
<keyword evidence="2 3" id="KW-0067">ATP-binding</keyword>
<dbReference type="Pfam" id="PF00225">
    <property type="entry name" value="Kinesin"/>
    <property type="match status" value="1"/>
</dbReference>
<evidence type="ECO:0000256" key="1">
    <source>
        <dbReference type="ARBA" id="ARBA00022741"/>
    </source>
</evidence>
<keyword evidence="3" id="KW-0505">Motor protein</keyword>
<organism evidence="5 6">
    <name type="scientific">Rotaria sordida</name>
    <dbReference type="NCBI Taxonomy" id="392033"/>
    <lineage>
        <taxon>Eukaryota</taxon>
        <taxon>Metazoa</taxon>
        <taxon>Spiralia</taxon>
        <taxon>Gnathifera</taxon>
        <taxon>Rotifera</taxon>
        <taxon>Eurotatoria</taxon>
        <taxon>Bdelloidea</taxon>
        <taxon>Philodinida</taxon>
        <taxon>Philodinidae</taxon>
        <taxon>Rotaria</taxon>
    </lineage>
</organism>
<dbReference type="InterPro" id="IPR036961">
    <property type="entry name" value="Kinesin_motor_dom_sf"/>
</dbReference>
<evidence type="ECO:0000256" key="3">
    <source>
        <dbReference type="PROSITE-ProRule" id="PRU00283"/>
    </source>
</evidence>
<keyword evidence="1 3" id="KW-0547">Nucleotide-binding</keyword>
<evidence type="ECO:0000313" key="6">
    <source>
        <dbReference type="Proteomes" id="UP000663889"/>
    </source>
</evidence>
<sequence>MSKSNGTEAHVQVAVRARPLNQRETDLKSPVIITIHGSQILVNKSQEKHHTPKTFSYDFCFDSMRLDNSNYASQEFIFNKLGIEIIKHAFEGYNACIFAYGQTGSGKSYTMMGTHNDRGIIPRLSQSMFDRIETELKQDIHNDLNIESMDNEKLNDILSLKFSSTYRVEVSYFEIYNEKVRDLLNPNNNHHALKVRENKILGPYVDGLSQLVVTSYQ</sequence>
<dbReference type="AlphaFoldDB" id="A0A815BD82"/>
<accession>A0A815BD82</accession>
<feature type="binding site" evidence="3">
    <location>
        <begin position="101"/>
        <end position="108"/>
    </location>
    <ligand>
        <name>ATP</name>
        <dbReference type="ChEBI" id="CHEBI:30616"/>
    </ligand>
</feature>
<comment type="caution">
    <text evidence="5">The sequence shown here is derived from an EMBL/GenBank/DDBJ whole genome shotgun (WGS) entry which is preliminary data.</text>
</comment>
<dbReference type="GO" id="GO:0007018">
    <property type="term" value="P:microtubule-based movement"/>
    <property type="evidence" value="ECO:0007669"/>
    <property type="project" value="InterPro"/>
</dbReference>
<dbReference type="PANTHER" id="PTHR47117">
    <property type="entry name" value="STAR-RELATED LIPID TRANSFER PROTEIN 9"/>
    <property type="match status" value="1"/>
</dbReference>
<name>A0A815BD82_9BILA</name>
<dbReference type="Proteomes" id="UP000663889">
    <property type="component" value="Unassembled WGS sequence"/>
</dbReference>
<dbReference type="GO" id="GO:0005524">
    <property type="term" value="F:ATP binding"/>
    <property type="evidence" value="ECO:0007669"/>
    <property type="project" value="UniProtKB-UniRule"/>
</dbReference>
<evidence type="ECO:0000259" key="4">
    <source>
        <dbReference type="PROSITE" id="PS50067"/>
    </source>
</evidence>
<dbReference type="GO" id="GO:0008017">
    <property type="term" value="F:microtubule binding"/>
    <property type="evidence" value="ECO:0007669"/>
    <property type="project" value="InterPro"/>
</dbReference>
<dbReference type="PROSITE" id="PS50067">
    <property type="entry name" value="KINESIN_MOTOR_2"/>
    <property type="match status" value="1"/>
</dbReference>
<comment type="similarity">
    <text evidence="3">Belongs to the TRAFAC class myosin-kinesin ATPase superfamily. Kinesin family.</text>
</comment>
<dbReference type="SMART" id="SM00129">
    <property type="entry name" value="KISc"/>
    <property type="match status" value="1"/>
</dbReference>
<gene>
    <name evidence="5" type="ORF">SEV965_LOCUS24804</name>
</gene>
<evidence type="ECO:0000256" key="2">
    <source>
        <dbReference type="ARBA" id="ARBA00022840"/>
    </source>
</evidence>
<dbReference type="SUPFAM" id="SSF52540">
    <property type="entry name" value="P-loop containing nucleoside triphosphate hydrolases"/>
    <property type="match status" value="1"/>
</dbReference>
<dbReference type="InterPro" id="IPR027417">
    <property type="entry name" value="P-loop_NTPase"/>
</dbReference>
<dbReference type="GO" id="GO:0003777">
    <property type="term" value="F:microtubule motor activity"/>
    <property type="evidence" value="ECO:0007669"/>
    <property type="project" value="InterPro"/>
</dbReference>
<dbReference type="EMBL" id="CAJNOU010001941">
    <property type="protein sequence ID" value="CAF1272055.1"/>
    <property type="molecule type" value="Genomic_DNA"/>
</dbReference>
<evidence type="ECO:0000313" key="5">
    <source>
        <dbReference type="EMBL" id="CAF1272055.1"/>
    </source>
</evidence>
<feature type="non-terminal residue" evidence="5">
    <location>
        <position position="1"/>
    </location>
</feature>
<proteinExistence type="inferred from homology"/>
<protein>
    <recommendedName>
        <fullName evidence="4">Kinesin motor domain-containing protein</fullName>
    </recommendedName>
</protein>